<reference evidence="10 11" key="1">
    <citation type="submission" date="2020-04" db="EMBL/GenBank/DDBJ databases">
        <title>Novosphingobium sp. TW-4 isolated from soil.</title>
        <authorList>
            <person name="Dahal R.H."/>
            <person name="Chaudhary D.K."/>
        </authorList>
    </citation>
    <scope>NUCLEOTIDE SEQUENCE [LARGE SCALE GENOMIC DNA]</scope>
    <source>
        <strain evidence="10 11">TW-4</strain>
    </source>
</reference>
<evidence type="ECO:0000256" key="8">
    <source>
        <dbReference type="HAMAP-Rule" id="MF_00265"/>
    </source>
</evidence>
<comment type="cofactor">
    <cofactor evidence="1 8">
        <name>Mg(2+)</name>
        <dbReference type="ChEBI" id="CHEBI:18420"/>
    </cofactor>
</comment>
<evidence type="ECO:0000256" key="5">
    <source>
        <dbReference type="ARBA" id="ARBA00022801"/>
    </source>
</evidence>
<dbReference type="GO" id="GO:0000287">
    <property type="term" value="F:magnesium ion binding"/>
    <property type="evidence" value="ECO:0007669"/>
    <property type="project" value="UniProtKB-UniRule"/>
</dbReference>
<dbReference type="InterPro" id="IPR029060">
    <property type="entry name" value="PIN-like_dom_sf"/>
</dbReference>
<feature type="binding site" evidence="8">
    <location>
        <position position="5"/>
    </location>
    <ligand>
        <name>Mg(2+)</name>
        <dbReference type="ChEBI" id="CHEBI:18420"/>
    </ligand>
</feature>
<dbReference type="PANTHER" id="PTHR33653">
    <property type="entry name" value="RIBONUCLEASE VAPC2"/>
    <property type="match status" value="1"/>
</dbReference>
<evidence type="ECO:0000256" key="1">
    <source>
        <dbReference type="ARBA" id="ARBA00001946"/>
    </source>
</evidence>
<evidence type="ECO:0000256" key="2">
    <source>
        <dbReference type="ARBA" id="ARBA00022649"/>
    </source>
</evidence>
<sequence length="139" mass="15370">MYLLDTNVISALRRPERLPPAVAQWAGAMNADEFFISAISILEIEQGILAKARVDAATGEILRQWFEVDVLIPFEDRIIPVDTEVALKCAALHVPDRQPERDGLIAATALVHAMTVVTRNVADFERTGVAILNPWHGIM</sequence>
<dbReference type="GO" id="GO:0004540">
    <property type="term" value="F:RNA nuclease activity"/>
    <property type="evidence" value="ECO:0007669"/>
    <property type="project" value="InterPro"/>
</dbReference>
<dbReference type="EC" id="3.1.-.-" evidence="8"/>
<dbReference type="HAMAP" id="MF_00265">
    <property type="entry name" value="VapC_Nob1"/>
    <property type="match status" value="1"/>
</dbReference>
<evidence type="ECO:0000313" key="10">
    <source>
        <dbReference type="EMBL" id="NML96105.1"/>
    </source>
</evidence>
<dbReference type="PANTHER" id="PTHR33653:SF1">
    <property type="entry name" value="RIBONUCLEASE VAPC2"/>
    <property type="match status" value="1"/>
</dbReference>
<keyword evidence="11" id="KW-1185">Reference proteome</keyword>
<evidence type="ECO:0000256" key="7">
    <source>
        <dbReference type="ARBA" id="ARBA00038093"/>
    </source>
</evidence>
<dbReference type="InterPro" id="IPR002716">
    <property type="entry name" value="PIN_dom"/>
</dbReference>
<comment type="caution">
    <text evidence="10">The sequence shown here is derived from an EMBL/GenBank/DDBJ whole genome shotgun (WGS) entry which is preliminary data.</text>
</comment>
<keyword evidence="5 8" id="KW-0378">Hydrolase</keyword>
<evidence type="ECO:0000259" key="9">
    <source>
        <dbReference type="Pfam" id="PF01850"/>
    </source>
</evidence>
<organism evidence="10 11">
    <name type="scientific">Novosphingobium olei</name>
    <dbReference type="NCBI Taxonomy" id="2728851"/>
    <lineage>
        <taxon>Bacteria</taxon>
        <taxon>Pseudomonadati</taxon>
        <taxon>Pseudomonadota</taxon>
        <taxon>Alphaproteobacteria</taxon>
        <taxon>Sphingomonadales</taxon>
        <taxon>Sphingomonadaceae</taxon>
        <taxon>Novosphingobium</taxon>
    </lineage>
</organism>
<feature type="binding site" evidence="8">
    <location>
        <position position="102"/>
    </location>
    <ligand>
        <name>Mg(2+)</name>
        <dbReference type="ChEBI" id="CHEBI:18420"/>
    </ligand>
</feature>
<name>A0A7Y0BT29_9SPHN</name>
<keyword evidence="3 8" id="KW-0540">Nuclease</keyword>
<dbReference type="Pfam" id="PF01850">
    <property type="entry name" value="PIN"/>
    <property type="match status" value="1"/>
</dbReference>
<protein>
    <recommendedName>
        <fullName evidence="8">Ribonuclease VapC</fullName>
        <shortName evidence="8">RNase VapC</shortName>
        <ecNumber evidence="8">3.1.-.-</ecNumber>
    </recommendedName>
    <alternativeName>
        <fullName evidence="8">Toxin VapC</fullName>
    </alternativeName>
</protein>
<keyword evidence="8" id="KW-0800">Toxin</keyword>
<dbReference type="CDD" id="cd18746">
    <property type="entry name" value="PIN_VapC4-5_FitB-like"/>
    <property type="match status" value="1"/>
</dbReference>
<dbReference type="GO" id="GO:0016787">
    <property type="term" value="F:hydrolase activity"/>
    <property type="evidence" value="ECO:0007669"/>
    <property type="project" value="UniProtKB-KW"/>
</dbReference>
<dbReference type="InterPro" id="IPR050556">
    <property type="entry name" value="Type_II_TA_system_RNase"/>
</dbReference>
<evidence type="ECO:0000256" key="6">
    <source>
        <dbReference type="ARBA" id="ARBA00022842"/>
    </source>
</evidence>
<dbReference type="SUPFAM" id="SSF88723">
    <property type="entry name" value="PIN domain-like"/>
    <property type="match status" value="1"/>
</dbReference>
<comment type="similarity">
    <text evidence="7 8">Belongs to the PINc/VapC protein family.</text>
</comment>
<dbReference type="AlphaFoldDB" id="A0A7Y0BT29"/>
<feature type="domain" description="PIN" evidence="9">
    <location>
        <begin position="2"/>
        <end position="127"/>
    </location>
</feature>
<dbReference type="InterPro" id="IPR022907">
    <property type="entry name" value="VapC_family"/>
</dbReference>
<accession>A0A7Y0BT29</accession>
<keyword evidence="2 8" id="KW-1277">Toxin-antitoxin system</keyword>
<evidence type="ECO:0000256" key="4">
    <source>
        <dbReference type="ARBA" id="ARBA00022723"/>
    </source>
</evidence>
<dbReference type="GO" id="GO:0090729">
    <property type="term" value="F:toxin activity"/>
    <property type="evidence" value="ECO:0007669"/>
    <property type="project" value="UniProtKB-KW"/>
</dbReference>
<keyword evidence="6 8" id="KW-0460">Magnesium</keyword>
<comment type="function">
    <text evidence="8">Toxic component of a toxin-antitoxin (TA) system. An RNase.</text>
</comment>
<evidence type="ECO:0000313" key="11">
    <source>
        <dbReference type="Proteomes" id="UP000583556"/>
    </source>
</evidence>
<keyword evidence="4 8" id="KW-0479">Metal-binding</keyword>
<dbReference type="Gene3D" id="3.40.50.1010">
    <property type="entry name" value="5'-nuclease"/>
    <property type="match status" value="1"/>
</dbReference>
<dbReference type="Proteomes" id="UP000583556">
    <property type="component" value="Unassembled WGS sequence"/>
</dbReference>
<dbReference type="EMBL" id="JABBGM010000017">
    <property type="protein sequence ID" value="NML96105.1"/>
    <property type="molecule type" value="Genomic_DNA"/>
</dbReference>
<dbReference type="RefSeq" id="WP_169495311.1">
    <property type="nucleotide sequence ID" value="NZ_JABBGM010000017.1"/>
</dbReference>
<evidence type="ECO:0000256" key="3">
    <source>
        <dbReference type="ARBA" id="ARBA00022722"/>
    </source>
</evidence>
<gene>
    <name evidence="8" type="primary">vapC</name>
    <name evidence="10" type="ORF">HHL27_20780</name>
</gene>
<proteinExistence type="inferred from homology"/>